<evidence type="ECO:0000259" key="2">
    <source>
        <dbReference type="Pfam" id="PF16655"/>
    </source>
</evidence>
<dbReference type="InterPro" id="IPR032093">
    <property type="entry name" value="PhoD_N"/>
</dbReference>
<dbReference type="PANTHER" id="PTHR43606">
    <property type="entry name" value="PHOSPHATASE, PUTATIVE (AFU_ORTHOLOGUE AFUA_6G08710)-RELATED"/>
    <property type="match status" value="1"/>
</dbReference>
<evidence type="ECO:0000313" key="3">
    <source>
        <dbReference type="EMBL" id="QQZ49099.1"/>
    </source>
</evidence>
<feature type="compositionally biased region" description="Basic and acidic residues" evidence="1">
    <location>
        <begin position="104"/>
        <end position="115"/>
    </location>
</feature>
<dbReference type="PANTHER" id="PTHR43606:SF2">
    <property type="entry name" value="ALKALINE PHOSPHATASE FAMILY PROTEIN (AFU_ORTHOLOGUE AFUA_5G03860)"/>
    <property type="match status" value="1"/>
</dbReference>
<name>A0A974S7G0_9CAUL</name>
<feature type="domain" description="Phospholipase D N-terminal" evidence="2">
    <location>
        <begin position="4"/>
        <end position="68"/>
    </location>
</feature>
<protein>
    <submittedName>
        <fullName evidence="3">PhoD-like phosphatase N-terminal domain-containing protein</fullName>
    </submittedName>
</protein>
<feature type="compositionally biased region" description="Basic residues" evidence="1">
    <location>
        <begin position="84"/>
        <end position="93"/>
    </location>
</feature>
<proteinExistence type="predicted"/>
<dbReference type="AlphaFoldDB" id="A0A974S7G0"/>
<dbReference type="EMBL" id="CP068570">
    <property type="protein sequence ID" value="QQZ49099.1"/>
    <property type="molecule type" value="Genomic_DNA"/>
</dbReference>
<organism evidence="3">
    <name type="scientific">Phenylobacterium glaciei</name>
    <dbReference type="NCBI Taxonomy" id="2803784"/>
    <lineage>
        <taxon>Bacteria</taxon>
        <taxon>Pseudomonadati</taxon>
        <taxon>Pseudomonadota</taxon>
        <taxon>Alphaproteobacteria</taxon>
        <taxon>Caulobacterales</taxon>
        <taxon>Caulobacteraceae</taxon>
        <taxon>Phenylobacterium</taxon>
    </lineage>
</organism>
<reference evidence="3" key="1">
    <citation type="submission" date="2021-01" db="EMBL/GenBank/DDBJ databases">
        <title>Genome sequence of Phenylobacterium sp. 20VBR1 isolated from a valley glaceir, Ny-Alesund, Svalbard.</title>
        <authorList>
            <person name="Thomas F.A."/>
            <person name="Krishnan K.P."/>
            <person name="Sinha R.K."/>
        </authorList>
    </citation>
    <scope>NUCLEOTIDE SEQUENCE</scope>
    <source>
        <strain evidence="3">20VBR1</strain>
    </source>
</reference>
<dbReference type="InterPro" id="IPR052900">
    <property type="entry name" value="Phospholipid_Metab_Enz"/>
</dbReference>
<gene>
    <name evidence="3" type="ORF">JKL49_18265</name>
</gene>
<feature type="region of interest" description="Disordered" evidence="1">
    <location>
        <begin position="61"/>
        <end position="115"/>
    </location>
</feature>
<accession>A0A974S7G0</accession>
<dbReference type="Pfam" id="PF16655">
    <property type="entry name" value="PhoD_N"/>
    <property type="match status" value="1"/>
</dbReference>
<evidence type="ECO:0000256" key="1">
    <source>
        <dbReference type="SAM" id="MobiDB-lite"/>
    </source>
</evidence>
<sequence length="115" mass="12885">MPPEPVAVRWEIAEDQAMRKLVRSGKALAAPNAGHSVHVEVAGLKAGREYWYRFTAAGAQSPVGRTRTAPARARKWTACASVSHRARSTRRASTRPTPTWWRRRGPDPLPRRLHL</sequence>
<dbReference type="Gene3D" id="2.60.40.380">
    <property type="entry name" value="Purple acid phosphatase-like, N-terminal"/>
    <property type="match status" value="1"/>
</dbReference>